<protein>
    <submittedName>
        <fullName evidence="2">Hemerythrin</fullName>
    </submittedName>
</protein>
<dbReference type="Pfam" id="PF01814">
    <property type="entry name" value="Hemerythrin"/>
    <property type="match status" value="1"/>
</dbReference>
<feature type="domain" description="Hemerythrin-like" evidence="1">
    <location>
        <begin position="3"/>
        <end position="133"/>
    </location>
</feature>
<dbReference type="InterPro" id="IPR012312">
    <property type="entry name" value="Hemerythrin-like"/>
</dbReference>
<evidence type="ECO:0000313" key="3">
    <source>
        <dbReference type="Proteomes" id="UP000239477"/>
    </source>
</evidence>
<accession>A0A2S0I3U4</accession>
<proteinExistence type="predicted"/>
<sequence length="136" mass="15419">MNIDKFKQQHVDILEGIASLRKLALAGVARNAAEIAQGIVAMSATIKLHLAVEDRALYPAVARSADAELARKGREFQEEMDAIATAYEGFAKRWNNARSLELDERGFRDDANTVLRRVHERMQRENHDLYPRIEAM</sequence>
<evidence type="ECO:0000313" key="2">
    <source>
        <dbReference type="EMBL" id="AVJ26678.1"/>
    </source>
</evidence>
<organism evidence="2 3">
    <name type="scientific">Achromobacter spanius</name>
    <dbReference type="NCBI Taxonomy" id="217203"/>
    <lineage>
        <taxon>Bacteria</taxon>
        <taxon>Pseudomonadati</taxon>
        <taxon>Pseudomonadota</taxon>
        <taxon>Betaproteobacteria</taxon>
        <taxon>Burkholderiales</taxon>
        <taxon>Alcaligenaceae</taxon>
        <taxon>Achromobacter</taxon>
    </lineage>
</organism>
<reference evidence="2 3" key="1">
    <citation type="submission" date="2017-09" db="EMBL/GenBank/DDBJ databases">
        <title>Genomic, metabolic, and phenotypic characteristics of bacterial isolates from the natural microbiome of the model nematode Caenorhabditis elegans.</title>
        <authorList>
            <person name="Zimmermann J."/>
            <person name="Obeng N."/>
            <person name="Yang W."/>
            <person name="Obeng O."/>
            <person name="Kissoyan K."/>
            <person name="Pees B."/>
            <person name="Dirksen P."/>
            <person name="Hoppner M."/>
            <person name="Franke A."/>
            <person name="Rosenstiel P."/>
            <person name="Leippe M."/>
            <person name="Dierking K."/>
            <person name="Kaleta C."/>
            <person name="Schulenburg H."/>
        </authorList>
    </citation>
    <scope>NUCLEOTIDE SEQUENCE [LARGE SCALE GENOMIC DNA]</scope>
    <source>
        <strain evidence="2 3">MYb73</strain>
    </source>
</reference>
<dbReference type="Gene3D" id="1.20.120.520">
    <property type="entry name" value="nmb1532 protein domain like"/>
    <property type="match status" value="1"/>
</dbReference>
<dbReference type="OrthoDB" id="8809825at2"/>
<keyword evidence="3" id="KW-1185">Reference proteome</keyword>
<gene>
    <name evidence="2" type="ORF">CLM73_05875</name>
</gene>
<dbReference type="RefSeq" id="WP_105237704.1">
    <property type="nucleotide sequence ID" value="NZ_CP023270.1"/>
</dbReference>
<name>A0A2S0I3U4_9BURK</name>
<dbReference type="EMBL" id="CP023270">
    <property type="protein sequence ID" value="AVJ26678.1"/>
    <property type="molecule type" value="Genomic_DNA"/>
</dbReference>
<dbReference type="Proteomes" id="UP000239477">
    <property type="component" value="Chromosome"/>
</dbReference>
<evidence type="ECO:0000259" key="1">
    <source>
        <dbReference type="Pfam" id="PF01814"/>
    </source>
</evidence>
<dbReference type="AlphaFoldDB" id="A0A2S0I3U4"/>